<accession>A0A1Y5SRH6</accession>
<dbReference type="EMBL" id="FWFZ01000008">
    <property type="protein sequence ID" value="SLN46756.1"/>
    <property type="molecule type" value="Genomic_DNA"/>
</dbReference>
<organism evidence="1 2">
    <name type="scientific">Roseisalinus antarcticus</name>
    <dbReference type="NCBI Taxonomy" id="254357"/>
    <lineage>
        <taxon>Bacteria</taxon>
        <taxon>Pseudomonadati</taxon>
        <taxon>Pseudomonadota</taxon>
        <taxon>Alphaproteobacteria</taxon>
        <taxon>Rhodobacterales</taxon>
        <taxon>Roseobacteraceae</taxon>
        <taxon>Roseisalinus</taxon>
    </lineage>
</organism>
<evidence type="ECO:0000313" key="1">
    <source>
        <dbReference type="EMBL" id="SLN46756.1"/>
    </source>
</evidence>
<dbReference type="Proteomes" id="UP000193900">
    <property type="component" value="Unassembled WGS sequence"/>
</dbReference>
<evidence type="ECO:0000313" key="2">
    <source>
        <dbReference type="Proteomes" id="UP000193900"/>
    </source>
</evidence>
<dbReference type="AlphaFoldDB" id="A0A1Y5SRH6"/>
<proteinExistence type="predicted"/>
<sequence>MGAPHSPRRLRIRTNKRGRVAHIQVTPELAGLHDAPPRDRLLIRTNATEGLFAGHRASVGLRHWHDKAVLSRDLCLQDCRVTVSTRLLKTAPTLSEIANLMAWPIRHAANVIEHFARVSPSNKGGVPVKPAQAKGGGQ</sequence>
<protein>
    <recommendedName>
        <fullName evidence="3">Phage integrase family protein</fullName>
    </recommendedName>
</protein>
<gene>
    <name evidence="1" type="ORF">ROA7023_01940</name>
</gene>
<reference evidence="1 2" key="1">
    <citation type="submission" date="2017-03" db="EMBL/GenBank/DDBJ databases">
        <authorList>
            <person name="Afonso C.L."/>
            <person name="Miller P.J."/>
            <person name="Scott M.A."/>
            <person name="Spackman E."/>
            <person name="Goraichik I."/>
            <person name="Dimitrov K.M."/>
            <person name="Suarez D.L."/>
            <person name="Swayne D.E."/>
        </authorList>
    </citation>
    <scope>NUCLEOTIDE SEQUENCE [LARGE SCALE GENOMIC DNA]</scope>
    <source>
        <strain evidence="1 2">CECT 7023</strain>
    </source>
</reference>
<name>A0A1Y5SRH6_9RHOB</name>
<keyword evidence="2" id="KW-1185">Reference proteome</keyword>
<evidence type="ECO:0008006" key="3">
    <source>
        <dbReference type="Google" id="ProtNLM"/>
    </source>
</evidence>